<name>A0A841RDZ8_9SPIO</name>
<protein>
    <recommendedName>
        <fullName evidence="3">DUF2194 domain-containing protein</fullName>
    </recommendedName>
</protein>
<evidence type="ECO:0000313" key="2">
    <source>
        <dbReference type="Proteomes" id="UP000587760"/>
    </source>
</evidence>
<comment type="caution">
    <text evidence="1">The sequence shown here is derived from an EMBL/GenBank/DDBJ whole genome shotgun (WGS) entry which is preliminary data.</text>
</comment>
<dbReference type="InterPro" id="IPR011330">
    <property type="entry name" value="Glyco_hydro/deAcase_b/a-brl"/>
</dbReference>
<dbReference type="Proteomes" id="UP000587760">
    <property type="component" value="Unassembled WGS sequence"/>
</dbReference>
<dbReference type="Pfam" id="PF09960">
    <property type="entry name" value="DUF2194"/>
    <property type="match status" value="1"/>
</dbReference>
<keyword evidence="2" id="KW-1185">Reference proteome</keyword>
<evidence type="ECO:0000313" key="1">
    <source>
        <dbReference type="EMBL" id="MBB6480592.1"/>
    </source>
</evidence>
<accession>A0A841RDZ8</accession>
<dbReference type="GO" id="GO:0005975">
    <property type="term" value="P:carbohydrate metabolic process"/>
    <property type="evidence" value="ECO:0007669"/>
    <property type="project" value="InterPro"/>
</dbReference>
<dbReference type="RefSeq" id="WP_184746850.1">
    <property type="nucleotide sequence ID" value="NZ_JACHGJ010000003.1"/>
</dbReference>
<gene>
    <name evidence="1" type="ORF">HNR50_002255</name>
</gene>
<dbReference type="EMBL" id="JACHGJ010000003">
    <property type="protein sequence ID" value="MBB6480592.1"/>
    <property type="molecule type" value="Genomic_DNA"/>
</dbReference>
<sequence>MKKTVLYLLILFIGLTALYSQDAVYQKSVLALYKSSENQTEKENEIFFYMSRALEEMGLKVVYWDIDRGIPGESVTRFHRAIISWFRGPAMRDPEAYLDFLERMIAQGKKVLAVDNMGAYQDRDTGDYVRPLRLNTTLTKLGIMYLGDWTQDGSLLELDHVNSSMVEKDGKQDASQSAFFYHFLPTDHELKTWLSIKRKDREYDSSPVIVTNKNGGFALSRYIYRVENGTVKLLLDVPRFLKEALFPEAEEQKIAILVNPGRSGSDKILEYTESAFSRSKINYQIIPSNNFRGMVPHDFRPFTSVVLILDSDSGIDPAVLETYLEEGGRIISLKTGRFNNLAPYLGMKEFRTRTRDNTGFKISAGLLSGESTELNLREYKWTPGVAVPVDNAEILGTSYNGREPLVWKTKIGKGEVLTWNWDLFAIGNLMGFIVDSVLYMQPVGLAATPALSIMYIDDWPLPMYNIVREPMAPLTDTEFYTTVWWPDIQKILAGWEQPFSSFIIFNYNVNREPPYQTGEFFVAEDNAPLKMAREHLEKGIELGFHGYNHLSLTPRSSELNAFVWSGEENMRTSLEMAREEWIRLFGNHNLPRSYVAPHNVISPEGIKVLHEVFPSIKAVCTLHTSSETPEEAYEYGPNPDFPDVYMLPRLTSGFNLTEEIKMGILSGVSGPGLFIHFIHADDVYDPYRSLGNDWNGLKEEFDKLMTFVRSNHPYLRPMNVYDGFRAMQHFDSQAVDFRIDGDTVKVSTNSSGLIFRVRHEGKSVGSVRGGTVLYSYKNIDETVIRTDGTEVEIRLR</sequence>
<proteinExistence type="predicted"/>
<evidence type="ECO:0008006" key="3">
    <source>
        <dbReference type="Google" id="ProtNLM"/>
    </source>
</evidence>
<reference evidence="1 2" key="1">
    <citation type="submission" date="2020-08" db="EMBL/GenBank/DDBJ databases">
        <title>Genomic Encyclopedia of Type Strains, Phase IV (KMG-IV): sequencing the most valuable type-strain genomes for metagenomic binning, comparative biology and taxonomic classification.</title>
        <authorList>
            <person name="Goeker M."/>
        </authorList>
    </citation>
    <scope>NUCLEOTIDE SEQUENCE [LARGE SCALE GENOMIC DNA]</scope>
    <source>
        <strain evidence="1 2">DSM 2461</strain>
    </source>
</reference>
<dbReference type="InterPro" id="IPR018695">
    <property type="entry name" value="DUF2194"/>
</dbReference>
<dbReference type="SUPFAM" id="SSF88713">
    <property type="entry name" value="Glycoside hydrolase/deacetylase"/>
    <property type="match status" value="1"/>
</dbReference>
<organism evidence="1 2">
    <name type="scientific">Spirochaeta isovalerica</name>
    <dbReference type="NCBI Taxonomy" id="150"/>
    <lineage>
        <taxon>Bacteria</taxon>
        <taxon>Pseudomonadati</taxon>
        <taxon>Spirochaetota</taxon>
        <taxon>Spirochaetia</taxon>
        <taxon>Spirochaetales</taxon>
        <taxon>Spirochaetaceae</taxon>
        <taxon>Spirochaeta</taxon>
    </lineage>
</organism>
<dbReference type="AlphaFoldDB" id="A0A841RDZ8"/>